<dbReference type="EMBL" id="LR593887">
    <property type="protein sequence ID" value="VTR97519.1"/>
    <property type="molecule type" value="Genomic_DNA"/>
</dbReference>
<dbReference type="SUPFAM" id="SSF56112">
    <property type="entry name" value="Protein kinase-like (PK-like)"/>
    <property type="match status" value="1"/>
</dbReference>
<protein>
    <recommendedName>
        <fullName evidence="5">Protein kinase domain-containing protein</fullName>
    </recommendedName>
</protein>
<dbReference type="InterPro" id="IPR011009">
    <property type="entry name" value="Kinase-like_dom_sf"/>
</dbReference>
<dbReference type="SMART" id="SM00220">
    <property type="entry name" value="S_TKc"/>
    <property type="match status" value="1"/>
</dbReference>
<evidence type="ECO:0000259" key="5">
    <source>
        <dbReference type="PROSITE" id="PS50011"/>
    </source>
</evidence>
<evidence type="ECO:0000256" key="3">
    <source>
        <dbReference type="ARBA" id="ARBA00022777"/>
    </source>
</evidence>
<organism evidence="6">
    <name type="scientific">Tuwongella immobilis</name>
    <dbReference type="NCBI Taxonomy" id="692036"/>
    <lineage>
        <taxon>Bacteria</taxon>
        <taxon>Pseudomonadati</taxon>
        <taxon>Planctomycetota</taxon>
        <taxon>Planctomycetia</taxon>
        <taxon>Gemmatales</taxon>
        <taxon>Gemmataceae</taxon>
        <taxon>Tuwongella</taxon>
    </lineage>
</organism>
<dbReference type="AlphaFoldDB" id="A0A6C2YHZ4"/>
<name>A0A6C2YHZ4_9BACT</name>
<dbReference type="InterPro" id="IPR000719">
    <property type="entry name" value="Prot_kinase_dom"/>
</dbReference>
<evidence type="ECO:0000256" key="2">
    <source>
        <dbReference type="ARBA" id="ARBA00022741"/>
    </source>
</evidence>
<dbReference type="EMBL" id="LR586016">
    <property type="protein sequence ID" value="VIP01047.1"/>
    <property type="molecule type" value="Genomic_DNA"/>
</dbReference>
<gene>
    <name evidence="6" type="ORF">GMBLW1_29130</name>
</gene>
<keyword evidence="6" id="KW-0723">Serine/threonine-protein kinase</keyword>
<accession>A0A6C2YHZ4</accession>
<dbReference type="KEGG" id="tim:GMBLW1_29130"/>
<dbReference type="PANTHER" id="PTHR43289:SF6">
    <property type="entry name" value="SERINE_THREONINE-PROTEIN KINASE NEKL-3"/>
    <property type="match status" value="1"/>
</dbReference>
<dbReference type="PANTHER" id="PTHR43289">
    <property type="entry name" value="MITOGEN-ACTIVATED PROTEIN KINASE KINASE KINASE 20-RELATED"/>
    <property type="match status" value="1"/>
</dbReference>
<dbReference type="PROSITE" id="PS00108">
    <property type="entry name" value="PROTEIN_KINASE_ST"/>
    <property type="match status" value="1"/>
</dbReference>
<keyword evidence="3 6" id="KW-0418">Kinase</keyword>
<evidence type="ECO:0000313" key="7">
    <source>
        <dbReference type="Proteomes" id="UP000464378"/>
    </source>
</evidence>
<dbReference type="InParanoid" id="A0A6C2YHZ4"/>
<dbReference type="GO" id="GO:0005524">
    <property type="term" value="F:ATP binding"/>
    <property type="evidence" value="ECO:0007669"/>
    <property type="project" value="UniProtKB-KW"/>
</dbReference>
<proteinExistence type="predicted"/>
<evidence type="ECO:0000313" key="6">
    <source>
        <dbReference type="EMBL" id="VIP01047.1"/>
    </source>
</evidence>
<evidence type="ECO:0000256" key="4">
    <source>
        <dbReference type="ARBA" id="ARBA00022840"/>
    </source>
</evidence>
<feature type="domain" description="Protein kinase" evidence="5">
    <location>
        <begin position="102"/>
        <end position="357"/>
    </location>
</feature>
<sequence length="682" mass="75895">MSSTFSCPDDLLLRAWRLGTVPVPARQALDLHLSSCPACRARLGQLLSRSIPTTVVDARTTPTVEVRVQVLASPQLASPVFPAEPATWELHPTEPPTQLGRYQVGKLIATGGFGLIYQAYDPQLCRMVAAKIPRYAGAEFARKKWQQDFLAEAQRLASIHHPYICPIYDIGLQDDLIYVIMPLFRGASLAQVLESDTRLPLSSILQIFIHLLEALQAVHRLNLIHRDLKPANIVFDEQRRPCLTDFGLACQTTIATANPVNPSSGVGTPAYMAPEQRNPRIGPVSVRTDLYSLARIIVDLLDHSVGKCSQEGYRSTLVLPSQIPPGLDWILQKALNPAIEQRFASAEELLQAVQGWMLSCGMGYSQPSAEAVTRTFSSQVETVPDLRLQNPSSTAVHQPIVTDPKPNPENVLQPSRVRIPFFKSLVIGSLMLTVLVICVMWLTTSHEKSRLSVAGKSGAESELGRNIPKNWEVLLLRDHGVTSHPLELDAPGALPARAGDRLYWRLQAQTPLYWYVVWIGRQQSVVPLFPWRDQKWDATVEIPSIYGPSSLEAHQGWPLPTHLGSHGTLVVWGQKTPRLNGRTVPLELHKIQELQQLIDEEYLTNQQGFRFEFCRNARTQQLIRLDQILAPVHPTPARPASESAWHRSLLEQIGPSAEWLGAITLPIANAPRLPNPPLRESR</sequence>
<keyword evidence="7" id="KW-1185">Reference proteome</keyword>
<dbReference type="Gene3D" id="3.30.200.20">
    <property type="entry name" value="Phosphorylase Kinase, domain 1"/>
    <property type="match status" value="1"/>
</dbReference>
<reference evidence="6" key="1">
    <citation type="submission" date="2019-04" db="EMBL/GenBank/DDBJ databases">
        <authorList>
            <consortium name="Science for Life Laboratories"/>
        </authorList>
    </citation>
    <scope>NUCLEOTIDE SEQUENCE</scope>
    <source>
        <strain evidence="6">MBLW1</strain>
    </source>
</reference>
<evidence type="ECO:0000256" key="1">
    <source>
        <dbReference type="ARBA" id="ARBA00022679"/>
    </source>
</evidence>
<dbReference type="CDD" id="cd14014">
    <property type="entry name" value="STKc_PknB_like"/>
    <property type="match status" value="1"/>
</dbReference>
<dbReference type="Pfam" id="PF00069">
    <property type="entry name" value="Pkinase"/>
    <property type="match status" value="1"/>
</dbReference>
<keyword evidence="1" id="KW-0808">Transferase</keyword>
<dbReference type="Gene3D" id="1.10.510.10">
    <property type="entry name" value="Transferase(Phosphotransferase) domain 1"/>
    <property type="match status" value="1"/>
</dbReference>
<dbReference type="GO" id="GO:0004674">
    <property type="term" value="F:protein serine/threonine kinase activity"/>
    <property type="evidence" value="ECO:0007669"/>
    <property type="project" value="UniProtKB-KW"/>
</dbReference>
<keyword evidence="4" id="KW-0067">ATP-binding</keyword>
<keyword evidence="2" id="KW-0547">Nucleotide-binding</keyword>
<dbReference type="Proteomes" id="UP000464378">
    <property type="component" value="Chromosome"/>
</dbReference>
<dbReference type="RefSeq" id="WP_162656266.1">
    <property type="nucleotide sequence ID" value="NZ_LR593887.1"/>
</dbReference>
<dbReference type="PROSITE" id="PS50011">
    <property type="entry name" value="PROTEIN_KINASE_DOM"/>
    <property type="match status" value="1"/>
</dbReference>
<dbReference type="InterPro" id="IPR008271">
    <property type="entry name" value="Ser/Thr_kinase_AS"/>
</dbReference>